<dbReference type="Gene3D" id="3.30.420.10">
    <property type="entry name" value="Ribonuclease H-like superfamily/Ribonuclease H"/>
    <property type="match status" value="1"/>
</dbReference>
<dbReference type="Pfam" id="PF13482">
    <property type="entry name" value="RNase_H_2"/>
    <property type="match status" value="1"/>
</dbReference>
<dbReference type="Proteomes" id="UP000660047">
    <property type="component" value="Unassembled WGS sequence"/>
</dbReference>
<dbReference type="RefSeq" id="WP_055222596.1">
    <property type="nucleotide sequence ID" value="NZ_BLYL01000001.1"/>
</dbReference>
<organism evidence="2 3">
    <name type="scientific">Coprococcus eutactus</name>
    <dbReference type="NCBI Taxonomy" id="33043"/>
    <lineage>
        <taxon>Bacteria</taxon>
        <taxon>Bacillati</taxon>
        <taxon>Bacillota</taxon>
        <taxon>Clostridia</taxon>
        <taxon>Lachnospirales</taxon>
        <taxon>Lachnospiraceae</taxon>
        <taxon>Coprococcus</taxon>
    </lineage>
</organism>
<dbReference type="InterPro" id="IPR038720">
    <property type="entry name" value="YprB_RNase_H-like_dom"/>
</dbReference>
<dbReference type="EMBL" id="BLYL01000001">
    <property type="protein sequence ID" value="GFO93057.1"/>
    <property type="molecule type" value="Genomic_DNA"/>
</dbReference>
<dbReference type="InterPro" id="IPR012337">
    <property type="entry name" value="RNaseH-like_sf"/>
</dbReference>
<dbReference type="InterPro" id="IPR036397">
    <property type="entry name" value="RNaseH_sf"/>
</dbReference>
<dbReference type="PANTHER" id="PTHR38462">
    <property type="entry name" value="EXONUCLEASE-LIKE PROTEIN"/>
    <property type="match status" value="1"/>
</dbReference>
<evidence type="ECO:0000313" key="3">
    <source>
        <dbReference type="Proteomes" id="UP000660047"/>
    </source>
</evidence>
<protein>
    <recommendedName>
        <fullName evidence="1">YprB ribonuclease H-like domain-containing protein</fullName>
    </recommendedName>
</protein>
<dbReference type="AlphaFoldDB" id="A0AAI9K250"/>
<dbReference type="GO" id="GO:0003676">
    <property type="term" value="F:nucleic acid binding"/>
    <property type="evidence" value="ECO:0007669"/>
    <property type="project" value="InterPro"/>
</dbReference>
<name>A0AAI9K250_9FIRM</name>
<evidence type="ECO:0000259" key="1">
    <source>
        <dbReference type="Pfam" id="PF13482"/>
    </source>
</evidence>
<dbReference type="PANTHER" id="PTHR38462:SF1">
    <property type="entry name" value="YPRB RIBONUCLEASE H-LIKE DOMAIN-CONTAINING PROTEIN"/>
    <property type="match status" value="1"/>
</dbReference>
<reference evidence="2" key="1">
    <citation type="submission" date="2020-06" db="EMBL/GenBank/DDBJ databases">
        <title>Characterization of fructooligosaccharide metabolism and fructooligosaccharide-degrading enzymes in human commensal butyrate producers.</title>
        <authorList>
            <person name="Tanno H."/>
            <person name="Fujii T."/>
            <person name="Hirano K."/>
            <person name="Maeno S."/>
            <person name="Tonozuka T."/>
            <person name="Sakamoto M."/>
            <person name="Ohkuma M."/>
            <person name="Tochio T."/>
            <person name="Endo A."/>
        </authorList>
    </citation>
    <scope>NUCLEOTIDE SEQUENCE</scope>
    <source>
        <strain evidence="2">JCM 31265</strain>
    </source>
</reference>
<sequence>MIIFEYTEDINVDTAHISDELSDILYFDIETTGLSAKRSDLYLIGCSYFSDSAFRTQLIFNDNGTSEPEMLSHFEQILKNHKILVSYNGDTFDIPYLLKKMEQFDVDTTLDNIQSVDIYRTTRKYKKLLRLDSAKQFDIEHLIDFQRNTFISGGDLISAYKHYLSSHDESLLDDMLTHNHDDIRGLISISEFVNIPHIPDDFQIDDISDTIDSITYNCSIPKLPCRITESLNGILVNACDTHMHVVVPKTRDTEMKYFFKDYKNYYYLPMEHMAIHKSMAAYVDDAHKEKATKDNAFTTKTGSFIPCPPGFHGEIFYDTDLKGNRFLSDSTELHEKCEQSHAYILAVLNKLF</sequence>
<proteinExistence type="predicted"/>
<accession>A0AAI9K250</accession>
<gene>
    <name evidence="2" type="ORF">COEU31_01030</name>
</gene>
<comment type="caution">
    <text evidence="2">The sequence shown here is derived from an EMBL/GenBank/DDBJ whole genome shotgun (WGS) entry which is preliminary data.</text>
</comment>
<evidence type="ECO:0000313" key="2">
    <source>
        <dbReference type="EMBL" id="GFO93057.1"/>
    </source>
</evidence>
<dbReference type="SUPFAM" id="SSF53098">
    <property type="entry name" value="Ribonuclease H-like"/>
    <property type="match status" value="1"/>
</dbReference>
<feature type="domain" description="YprB ribonuclease H-like" evidence="1">
    <location>
        <begin position="25"/>
        <end position="191"/>
    </location>
</feature>